<dbReference type="AlphaFoldDB" id="A0A7X2Z549"/>
<evidence type="ECO:0000313" key="3">
    <source>
        <dbReference type="Proteomes" id="UP000447876"/>
    </source>
</evidence>
<protein>
    <recommendedName>
        <fullName evidence="4">Stage II sporulation protein M</fullName>
    </recommendedName>
</protein>
<dbReference type="Proteomes" id="UP000447876">
    <property type="component" value="Unassembled WGS sequence"/>
</dbReference>
<evidence type="ECO:0008006" key="4">
    <source>
        <dbReference type="Google" id="ProtNLM"/>
    </source>
</evidence>
<dbReference type="OrthoDB" id="9800053at2"/>
<name>A0A7X2Z549_9BACL</name>
<reference evidence="2 3" key="1">
    <citation type="submission" date="2019-11" db="EMBL/GenBank/DDBJ databases">
        <title>Draft genome sequences of five Paenibacillus species of dairy origin.</title>
        <authorList>
            <person name="Olajide A.M."/>
            <person name="Chen S."/>
            <person name="Lapointe G."/>
        </authorList>
    </citation>
    <scope>NUCLEOTIDE SEQUENCE [LARGE SCALE GENOMIC DNA]</scope>
    <source>
        <strain evidence="2 3">12CR55</strain>
    </source>
</reference>
<gene>
    <name evidence="2" type="ORF">GNP95_22425</name>
</gene>
<sequence>MRNYLHRNRWFLLASAGWLLFSYFAGWAFVSGMSNEIGPSSVVSRQIDHLDNSVLPILYQNLFTSALLISGLFSLSLPTIIILFLNGFWFGASLTSRYMDGVSAFELALKIVPHGIFEIPALIIAGFVGFQGITFYIHKHRPWVYYLKSILVMCSLLICAALVEGLITSKL</sequence>
<dbReference type="Pfam" id="PF01944">
    <property type="entry name" value="SpoIIM"/>
    <property type="match status" value="1"/>
</dbReference>
<feature type="transmembrane region" description="Helical" evidence="1">
    <location>
        <begin position="111"/>
        <end position="137"/>
    </location>
</feature>
<comment type="caution">
    <text evidence="2">The sequence shown here is derived from an EMBL/GenBank/DDBJ whole genome shotgun (WGS) entry which is preliminary data.</text>
</comment>
<feature type="transmembrane region" description="Helical" evidence="1">
    <location>
        <begin position="12"/>
        <end position="30"/>
    </location>
</feature>
<feature type="transmembrane region" description="Helical" evidence="1">
    <location>
        <begin position="62"/>
        <end position="90"/>
    </location>
</feature>
<proteinExistence type="predicted"/>
<keyword evidence="1" id="KW-0472">Membrane</keyword>
<dbReference type="PANTHER" id="PTHR35337:SF1">
    <property type="entry name" value="SLR1478 PROTEIN"/>
    <property type="match status" value="1"/>
</dbReference>
<evidence type="ECO:0000256" key="1">
    <source>
        <dbReference type="SAM" id="Phobius"/>
    </source>
</evidence>
<dbReference type="RefSeq" id="WP_155613081.1">
    <property type="nucleotide sequence ID" value="NZ_BOSM01000004.1"/>
</dbReference>
<accession>A0A7X2Z549</accession>
<keyword evidence="1" id="KW-0812">Transmembrane</keyword>
<keyword evidence="1" id="KW-1133">Transmembrane helix</keyword>
<organism evidence="2 3">
    <name type="scientific">Paenibacillus woosongensis</name>
    <dbReference type="NCBI Taxonomy" id="307580"/>
    <lineage>
        <taxon>Bacteria</taxon>
        <taxon>Bacillati</taxon>
        <taxon>Bacillota</taxon>
        <taxon>Bacilli</taxon>
        <taxon>Bacillales</taxon>
        <taxon>Paenibacillaceae</taxon>
        <taxon>Paenibacillus</taxon>
    </lineage>
</organism>
<dbReference type="EMBL" id="WNZW01000015">
    <property type="protein sequence ID" value="MUG47709.1"/>
    <property type="molecule type" value="Genomic_DNA"/>
</dbReference>
<dbReference type="PANTHER" id="PTHR35337">
    <property type="entry name" value="SLR1478 PROTEIN"/>
    <property type="match status" value="1"/>
</dbReference>
<feature type="transmembrane region" description="Helical" evidence="1">
    <location>
        <begin position="143"/>
        <end position="167"/>
    </location>
</feature>
<evidence type="ECO:0000313" key="2">
    <source>
        <dbReference type="EMBL" id="MUG47709.1"/>
    </source>
</evidence>
<dbReference type="InterPro" id="IPR002798">
    <property type="entry name" value="SpoIIM-like"/>
</dbReference>